<dbReference type="InterPro" id="IPR036864">
    <property type="entry name" value="Zn2-C6_fun-type_DNA-bd_sf"/>
</dbReference>
<evidence type="ECO:0000313" key="5">
    <source>
        <dbReference type="Proteomes" id="UP000811619"/>
    </source>
</evidence>
<accession>A0A8K0NJI7</accession>
<keyword evidence="5" id="KW-1185">Reference proteome</keyword>
<dbReference type="Gene3D" id="4.10.240.10">
    <property type="entry name" value="Zn(2)-C6 fungal-type DNA-binding domain"/>
    <property type="match status" value="1"/>
</dbReference>
<dbReference type="GO" id="GO:0045944">
    <property type="term" value="P:positive regulation of transcription by RNA polymerase II"/>
    <property type="evidence" value="ECO:0007669"/>
    <property type="project" value="TreeGrafter"/>
</dbReference>
<dbReference type="SMART" id="SM00066">
    <property type="entry name" value="GAL4"/>
    <property type="match status" value="1"/>
</dbReference>
<dbReference type="InterPro" id="IPR001138">
    <property type="entry name" value="Zn2Cys6_DnaBD"/>
</dbReference>
<reference evidence="4" key="1">
    <citation type="journal article" date="2020" name="bioRxiv">
        <title>Whole genome comparisons of ergot fungi reveals the divergence and evolution of species within the genus Claviceps are the result of varying mechanisms driving genome evolution and host range expansion.</title>
        <authorList>
            <person name="Wyka S.A."/>
            <person name="Mondo S.J."/>
            <person name="Liu M."/>
            <person name="Dettman J."/>
            <person name="Nalam V."/>
            <person name="Broders K.D."/>
        </authorList>
    </citation>
    <scope>NUCLEOTIDE SEQUENCE</scope>
    <source>
        <strain evidence="4">CCC 489</strain>
    </source>
</reference>
<protein>
    <recommendedName>
        <fullName evidence="3">Zn(2)-C6 fungal-type domain-containing protein</fullName>
    </recommendedName>
</protein>
<dbReference type="CDD" id="cd00067">
    <property type="entry name" value="GAL4"/>
    <property type="match status" value="1"/>
</dbReference>
<name>A0A8K0NJI7_9HYPO</name>
<dbReference type="PANTHER" id="PTHR37534">
    <property type="entry name" value="TRANSCRIPTIONAL ACTIVATOR PROTEIN UGA3"/>
    <property type="match status" value="1"/>
</dbReference>
<feature type="region of interest" description="Disordered" evidence="2">
    <location>
        <begin position="223"/>
        <end position="257"/>
    </location>
</feature>
<sequence>MARQRQSGASEPKRRSRKGCWPCKARKVKCGEEHPACKNCVKTGDICDYSVRLNWEGRRTRRSAPDRHEFASRSAPSKQFQWHRHAFSTKNGQIVELAIEDNQGLEVGSPLDHRPKQLQSPTCASLKDAQHSLPTSWSIDGERHAGDALTFIDESLQLHLGSTDRASCLGKKRLDATKGIDLSRTPPHKVPQVDATAQNVHWRSERPLAEFAKRDIRLCQSATRSAENHPTGGSFNPLFPYPSTAGEPLTPATSSHDNHVAYHPNLNSFQPTNSAESWALDNVERREFAKQSGYLWGAFDMYGFQGPLSSFHVYPYESGRLGAFDEGDMKADLQQSAGDNAYLLSHGAYISKQSILYFGE</sequence>
<dbReference type="Pfam" id="PF00172">
    <property type="entry name" value="Zn_clus"/>
    <property type="match status" value="1"/>
</dbReference>
<evidence type="ECO:0000256" key="1">
    <source>
        <dbReference type="ARBA" id="ARBA00023242"/>
    </source>
</evidence>
<proteinExistence type="predicted"/>
<dbReference type="GO" id="GO:0000981">
    <property type="term" value="F:DNA-binding transcription factor activity, RNA polymerase II-specific"/>
    <property type="evidence" value="ECO:0007669"/>
    <property type="project" value="InterPro"/>
</dbReference>
<dbReference type="GO" id="GO:0008270">
    <property type="term" value="F:zinc ion binding"/>
    <property type="evidence" value="ECO:0007669"/>
    <property type="project" value="InterPro"/>
</dbReference>
<evidence type="ECO:0000313" key="4">
    <source>
        <dbReference type="EMBL" id="KAG5930173.1"/>
    </source>
</evidence>
<feature type="domain" description="Zn(2)-C6 fungal-type" evidence="3">
    <location>
        <begin position="19"/>
        <end position="49"/>
    </location>
</feature>
<dbReference type="PROSITE" id="PS50048">
    <property type="entry name" value="ZN2_CY6_FUNGAL_2"/>
    <property type="match status" value="1"/>
</dbReference>
<gene>
    <name evidence="4" type="ORF">E4U42_002725</name>
</gene>
<dbReference type="OrthoDB" id="5229455at2759"/>
<dbReference type="Proteomes" id="UP000811619">
    <property type="component" value="Unassembled WGS sequence"/>
</dbReference>
<dbReference type="SUPFAM" id="SSF57701">
    <property type="entry name" value="Zn2/Cys6 DNA-binding domain"/>
    <property type="match status" value="1"/>
</dbReference>
<dbReference type="PROSITE" id="PS00463">
    <property type="entry name" value="ZN2_CY6_FUNGAL_1"/>
    <property type="match status" value="1"/>
</dbReference>
<dbReference type="EMBL" id="SRPY01000022">
    <property type="protein sequence ID" value="KAG5930173.1"/>
    <property type="molecule type" value="Genomic_DNA"/>
</dbReference>
<dbReference type="GO" id="GO:0000976">
    <property type="term" value="F:transcription cis-regulatory region binding"/>
    <property type="evidence" value="ECO:0007669"/>
    <property type="project" value="TreeGrafter"/>
</dbReference>
<evidence type="ECO:0000256" key="2">
    <source>
        <dbReference type="SAM" id="MobiDB-lite"/>
    </source>
</evidence>
<dbReference type="PRINTS" id="PR00755">
    <property type="entry name" value="AFLATOXINBRP"/>
</dbReference>
<dbReference type="AlphaFoldDB" id="A0A8K0NJI7"/>
<keyword evidence="1" id="KW-0539">Nucleus</keyword>
<dbReference type="PANTHER" id="PTHR37534:SF43">
    <property type="entry name" value="FINGER DOMAIN PROTEIN, PUTATIVE (AFU_ORTHOLOGUE AFUA_1G01850)-RELATED"/>
    <property type="match status" value="1"/>
</dbReference>
<evidence type="ECO:0000259" key="3">
    <source>
        <dbReference type="PROSITE" id="PS50048"/>
    </source>
</evidence>
<dbReference type="GO" id="GO:0005634">
    <property type="term" value="C:nucleus"/>
    <property type="evidence" value="ECO:0007669"/>
    <property type="project" value="TreeGrafter"/>
</dbReference>
<comment type="caution">
    <text evidence="4">The sequence shown here is derived from an EMBL/GenBank/DDBJ whole genome shotgun (WGS) entry which is preliminary data.</text>
</comment>
<organism evidence="4 5">
    <name type="scientific">Claviceps africana</name>
    <dbReference type="NCBI Taxonomy" id="83212"/>
    <lineage>
        <taxon>Eukaryota</taxon>
        <taxon>Fungi</taxon>
        <taxon>Dikarya</taxon>
        <taxon>Ascomycota</taxon>
        <taxon>Pezizomycotina</taxon>
        <taxon>Sordariomycetes</taxon>
        <taxon>Hypocreomycetidae</taxon>
        <taxon>Hypocreales</taxon>
        <taxon>Clavicipitaceae</taxon>
        <taxon>Claviceps</taxon>
    </lineage>
</organism>